<dbReference type="Proteomes" id="UP001596270">
    <property type="component" value="Unassembled WGS sequence"/>
</dbReference>
<dbReference type="EMBL" id="JBHSRS010000084">
    <property type="protein sequence ID" value="MFC6284514.1"/>
    <property type="molecule type" value="Genomic_DNA"/>
</dbReference>
<comment type="caution">
    <text evidence="1">The sequence shown here is derived from an EMBL/GenBank/DDBJ whole genome shotgun (WGS) entry which is preliminary data.</text>
</comment>
<accession>A0ABW1U3T5</accession>
<evidence type="ECO:0000313" key="1">
    <source>
        <dbReference type="EMBL" id="MFC6284514.1"/>
    </source>
</evidence>
<evidence type="ECO:0000313" key="2">
    <source>
        <dbReference type="Proteomes" id="UP001596270"/>
    </source>
</evidence>
<sequence>MPAIFVLNVPEFLPLVEFARKQADCKVDGPRLGYFRISGSPSLSFKRKELGFKPAVWHGALTGGLVGRITHFDNDTLSIAEATS</sequence>
<keyword evidence="2" id="KW-1185">Reference proteome</keyword>
<gene>
    <name evidence="1" type="ORF">ACFQND_25090</name>
</gene>
<reference evidence="2" key="1">
    <citation type="journal article" date="2019" name="Int. J. Syst. Evol. Microbiol.">
        <title>The Global Catalogue of Microorganisms (GCM) 10K type strain sequencing project: providing services to taxonomists for standard genome sequencing and annotation.</title>
        <authorList>
            <consortium name="The Broad Institute Genomics Platform"/>
            <consortium name="The Broad Institute Genome Sequencing Center for Infectious Disease"/>
            <person name="Wu L."/>
            <person name="Ma J."/>
        </authorList>
    </citation>
    <scope>NUCLEOTIDE SEQUENCE [LARGE SCALE GENOMIC DNA]</scope>
    <source>
        <strain evidence="2">CCUG 39402</strain>
    </source>
</reference>
<proteinExistence type="predicted"/>
<dbReference type="RefSeq" id="WP_371438771.1">
    <property type="nucleotide sequence ID" value="NZ_JBHSRS010000084.1"/>
</dbReference>
<protein>
    <submittedName>
        <fullName evidence="1">Uncharacterized protein</fullName>
    </submittedName>
</protein>
<name>A0ABW1U3T5_9BURK</name>
<organism evidence="1 2">
    <name type="scientific">Polaromonas aquatica</name>
    <dbReference type="NCBI Taxonomy" id="332657"/>
    <lineage>
        <taxon>Bacteria</taxon>
        <taxon>Pseudomonadati</taxon>
        <taxon>Pseudomonadota</taxon>
        <taxon>Betaproteobacteria</taxon>
        <taxon>Burkholderiales</taxon>
        <taxon>Comamonadaceae</taxon>
        <taxon>Polaromonas</taxon>
    </lineage>
</organism>